<evidence type="ECO:0000313" key="7">
    <source>
        <dbReference type="EMBL" id="GAA4156162.1"/>
    </source>
</evidence>
<proteinExistence type="inferred from homology"/>
<dbReference type="Gene3D" id="3.30.450.40">
    <property type="match status" value="1"/>
</dbReference>
<name>A0ABP7ZFI3_9MICO</name>
<evidence type="ECO:0000256" key="1">
    <source>
        <dbReference type="ARBA" id="ARBA00022491"/>
    </source>
</evidence>
<dbReference type="SUPFAM" id="SSF55781">
    <property type="entry name" value="GAF domain-like"/>
    <property type="match status" value="1"/>
</dbReference>
<evidence type="ECO:0000256" key="2">
    <source>
        <dbReference type="ARBA" id="ARBA00023015"/>
    </source>
</evidence>
<dbReference type="SUPFAM" id="SSF46785">
    <property type="entry name" value="Winged helix' DNA-binding domain"/>
    <property type="match status" value="1"/>
</dbReference>
<comment type="function">
    <text evidence="5">Negative regulator of class I heat shock genes (grpE-dnaK-dnaJ and groELS operons). Prevents heat-shock induction of these operons.</text>
</comment>
<evidence type="ECO:0000256" key="4">
    <source>
        <dbReference type="ARBA" id="ARBA00023163"/>
    </source>
</evidence>
<keyword evidence="2 5" id="KW-0805">Transcription regulation</keyword>
<evidence type="ECO:0000313" key="8">
    <source>
        <dbReference type="Proteomes" id="UP001415169"/>
    </source>
</evidence>
<evidence type="ECO:0000256" key="3">
    <source>
        <dbReference type="ARBA" id="ARBA00023016"/>
    </source>
</evidence>
<dbReference type="InterPro" id="IPR002571">
    <property type="entry name" value="HrcA"/>
</dbReference>
<gene>
    <name evidence="5 7" type="primary">hrcA</name>
    <name evidence="7" type="ORF">GCM10022286_06120</name>
</gene>
<protein>
    <recommendedName>
        <fullName evidence="5">Heat-inducible transcription repressor HrcA</fullName>
    </recommendedName>
</protein>
<organism evidence="7 8">
    <name type="scientific">Gryllotalpicola daejeonensis</name>
    <dbReference type="NCBI Taxonomy" id="993087"/>
    <lineage>
        <taxon>Bacteria</taxon>
        <taxon>Bacillati</taxon>
        <taxon>Actinomycetota</taxon>
        <taxon>Actinomycetes</taxon>
        <taxon>Micrococcales</taxon>
        <taxon>Microbacteriaceae</taxon>
        <taxon>Gryllotalpicola</taxon>
    </lineage>
</organism>
<keyword evidence="1 5" id="KW-0678">Repressor</keyword>
<keyword evidence="3 5" id="KW-0346">Stress response</keyword>
<dbReference type="Gene3D" id="1.10.10.10">
    <property type="entry name" value="Winged helix-like DNA-binding domain superfamily/Winged helix DNA-binding domain"/>
    <property type="match status" value="1"/>
</dbReference>
<dbReference type="InterPro" id="IPR021153">
    <property type="entry name" value="HrcA_C"/>
</dbReference>
<dbReference type="InterPro" id="IPR036388">
    <property type="entry name" value="WH-like_DNA-bd_sf"/>
</dbReference>
<evidence type="ECO:0000259" key="6">
    <source>
        <dbReference type="Pfam" id="PF01628"/>
    </source>
</evidence>
<dbReference type="Gene3D" id="3.30.390.60">
    <property type="entry name" value="Heat-inducible transcription repressor hrca homolog, domain 3"/>
    <property type="match status" value="1"/>
</dbReference>
<dbReference type="InterPro" id="IPR036390">
    <property type="entry name" value="WH_DNA-bd_sf"/>
</dbReference>
<evidence type="ECO:0000256" key="5">
    <source>
        <dbReference type="HAMAP-Rule" id="MF_00081"/>
    </source>
</evidence>
<reference evidence="7" key="1">
    <citation type="journal article" date="2014" name="Int. J. Syst. Evol. Microbiol.">
        <title>Complete genome of a new Firmicutes species belonging to the dominant human colonic microbiota ('Ruminococcus bicirculans') reveals two chromosomes and a selective capacity to utilize plant glucans.</title>
        <authorList>
            <consortium name="NISC Comparative Sequencing Program"/>
            <person name="Wegmann U."/>
            <person name="Louis P."/>
            <person name="Goesmann A."/>
            <person name="Henrissat B."/>
            <person name="Duncan S.H."/>
            <person name="Flint H.J."/>
        </authorList>
    </citation>
    <scope>NUCLEOTIDE SEQUENCE</scope>
    <source>
        <strain evidence="7">JCM 17590</strain>
    </source>
</reference>
<keyword evidence="4 5" id="KW-0804">Transcription</keyword>
<reference evidence="7" key="2">
    <citation type="submission" date="2023-12" db="EMBL/GenBank/DDBJ databases">
        <authorList>
            <person name="Sun Q."/>
            <person name="Inoue M."/>
        </authorList>
    </citation>
    <scope>NUCLEOTIDE SEQUENCE</scope>
    <source>
        <strain evidence="7">JCM 17590</strain>
    </source>
</reference>
<dbReference type="Pfam" id="PF01628">
    <property type="entry name" value="HrcA"/>
    <property type="match status" value="1"/>
</dbReference>
<comment type="similarity">
    <text evidence="5">Belongs to the HrcA family.</text>
</comment>
<sequence length="347" mass="37470">MVSERGLAVLRAIVQDYVATREPVGSKTIVDKHRFGVSAATIRNDMALLEDEELIAAPHTSSGRVPTDKGYRVFVDQLADVKPLSPAQRHAIEVFLGASVDIDDVLSRTVRALAQLTHQVALIQYPSVSRARIQHLEFVALAPRRVLTVLIADTGVVEQRVVELGADYEEPVLRSLRDAANEALVGVPMADAATVLPTIVERFPEPLRPVIAELVESVAGIIGSTRQERLIMAGTANLVRTEHDFTGSVYPIMEAIEEQVELLKLFGEMAAEQHGVLGNRDVSVSIGRENEPFGLAETSVLTSGYGTSGGTVARLGVLGPTRMDYSTNMAAVRAVARYLSRSLGDQA</sequence>
<dbReference type="EMBL" id="BAABBV010000001">
    <property type="protein sequence ID" value="GAA4156162.1"/>
    <property type="molecule type" value="Genomic_DNA"/>
</dbReference>
<dbReference type="PANTHER" id="PTHR34824:SF1">
    <property type="entry name" value="HEAT-INDUCIBLE TRANSCRIPTION REPRESSOR HRCA"/>
    <property type="match status" value="1"/>
</dbReference>
<dbReference type="RefSeq" id="WP_344790261.1">
    <property type="nucleotide sequence ID" value="NZ_BAABBV010000001.1"/>
</dbReference>
<comment type="caution">
    <text evidence="7">The sequence shown here is derived from an EMBL/GenBank/DDBJ whole genome shotgun (WGS) entry which is preliminary data.</text>
</comment>
<dbReference type="HAMAP" id="MF_00081">
    <property type="entry name" value="HrcA"/>
    <property type="match status" value="1"/>
</dbReference>
<accession>A0ABP7ZFI3</accession>
<dbReference type="Proteomes" id="UP001415169">
    <property type="component" value="Unassembled WGS sequence"/>
</dbReference>
<dbReference type="NCBIfam" id="TIGR00331">
    <property type="entry name" value="hrcA"/>
    <property type="match status" value="1"/>
</dbReference>
<dbReference type="PIRSF" id="PIRSF005485">
    <property type="entry name" value="HrcA"/>
    <property type="match status" value="1"/>
</dbReference>
<dbReference type="InterPro" id="IPR023120">
    <property type="entry name" value="WHTH_transcript_rep_HrcA_IDD"/>
</dbReference>
<feature type="domain" description="Heat-inducible transcription repressor HrcA C-terminal" evidence="6">
    <location>
        <begin position="103"/>
        <end position="327"/>
    </location>
</feature>
<dbReference type="InterPro" id="IPR029016">
    <property type="entry name" value="GAF-like_dom_sf"/>
</dbReference>
<keyword evidence="8" id="KW-1185">Reference proteome</keyword>
<dbReference type="PANTHER" id="PTHR34824">
    <property type="entry name" value="HEAT-INDUCIBLE TRANSCRIPTION REPRESSOR HRCA"/>
    <property type="match status" value="1"/>
</dbReference>